<dbReference type="EMBL" id="JANBPU010000277">
    <property type="protein sequence ID" value="KAJ1913244.1"/>
    <property type="molecule type" value="Genomic_DNA"/>
</dbReference>
<keyword evidence="2" id="KW-1185">Reference proteome</keyword>
<dbReference type="AlphaFoldDB" id="A0A9W7ZPM4"/>
<reference evidence="1" key="1">
    <citation type="submission" date="2022-07" db="EMBL/GenBank/DDBJ databases">
        <title>Phylogenomic reconstructions and comparative analyses of Kickxellomycotina fungi.</title>
        <authorList>
            <person name="Reynolds N.K."/>
            <person name="Stajich J.E."/>
            <person name="Barry K."/>
            <person name="Grigoriev I.V."/>
            <person name="Crous P."/>
            <person name="Smith M.E."/>
        </authorList>
    </citation>
    <scope>NUCLEOTIDE SEQUENCE</scope>
    <source>
        <strain evidence="1">NBRC 100468</strain>
    </source>
</reference>
<feature type="non-terminal residue" evidence="1">
    <location>
        <position position="218"/>
    </location>
</feature>
<accession>A0A9W7ZPM4</accession>
<evidence type="ECO:0000313" key="2">
    <source>
        <dbReference type="Proteomes" id="UP001150538"/>
    </source>
</evidence>
<proteinExistence type="predicted"/>
<name>A0A9W7ZPM4_9FUNG</name>
<organism evidence="1 2">
    <name type="scientific">Mycoemilia scoparia</name>
    <dbReference type="NCBI Taxonomy" id="417184"/>
    <lineage>
        <taxon>Eukaryota</taxon>
        <taxon>Fungi</taxon>
        <taxon>Fungi incertae sedis</taxon>
        <taxon>Zoopagomycota</taxon>
        <taxon>Kickxellomycotina</taxon>
        <taxon>Kickxellomycetes</taxon>
        <taxon>Kickxellales</taxon>
        <taxon>Kickxellaceae</taxon>
        <taxon>Mycoemilia</taxon>
    </lineage>
</organism>
<comment type="caution">
    <text evidence="1">The sequence shown here is derived from an EMBL/GenBank/DDBJ whole genome shotgun (WGS) entry which is preliminary data.</text>
</comment>
<evidence type="ECO:0000313" key="1">
    <source>
        <dbReference type="EMBL" id="KAJ1913244.1"/>
    </source>
</evidence>
<dbReference type="Proteomes" id="UP001150538">
    <property type="component" value="Unassembled WGS sequence"/>
</dbReference>
<gene>
    <name evidence="1" type="ORF">H4219_005297</name>
</gene>
<protein>
    <submittedName>
        <fullName evidence="1">Uncharacterized protein</fullName>
    </submittedName>
</protein>
<sequence>MTEKRTFNSTGALNESMMLQFYKDHVNGILQKLFDIRDNDEISQHLSETTKMKFLDIKEAIQEYSHLESIRNAHESAIKAPSGSYKVFNDSGLCFKKKKSGINFGASFSRYLVSFIFSKNPTLIEEPTDPESHKRLCHTTVCMFILYQMVQKHSYLTDKDCKIIADSIGMKRKIESCLDNDETLKAIERGEDIRDSFKITLTWLYGIFNGICDKLEWK</sequence>